<dbReference type="EMBL" id="KK113766">
    <property type="protein sequence ID" value="KFM60993.1"/>
    <property type="molecule type" value="Genomic_DNA"/>
</dbReference>
<dbReference type="AlphaFoldDB" id="A0A087T7A4"/>
<organism evidence="1 2">
    <name type="scientific">Stegodyphus mimosarum</name>
    <name type="common">African social velvet spider</name>
    <dbReference type="NCBI Taxonomy" id="407821"/>
    <lineage>
        <taxon>Eukaryota</taxon>
        <taxon>Metazoa</taxon>
        <taxon>Ecdysozoa</taxon>
        <taxon>Arthropoda</taxon>
        <taxon>Chelicerata</taxon>
        <taxon>Arachnida</taxon>
        <taxon>Araneae</taxon>
        <taxon>Araneomorphae</taxon>
        <taxon>Entelegynae</taxon>
        <taxon>Eresoidea</taxon>
        <taxon>Eresidae</taxon>
        <taxon>Stegodyphus</taxon>
    </lineage>
</organism>
<name>A0A087T7A4_STEMI</name>
<gene>
    <name evidence="1" type="ORF">X975_14682</name>
</gene>
<evidence type="ECO:0000313" key="1">
    <source>
        <dbReference type="EMBL" id="KFM60993.1"/>
    </source>
</evidence>
<sequence length="129" mass="15689">MPKFNRGYAREHRRGYGREFSRRYRREYSRGYNRDYHRDYVREEVFVMKNDPKYFVSNDPNHPDYKSGLRQIGFYLDPTIDKVDLNTIPKNGTEFIVKSKMQEEAMGLYNCYEDDEYVIEDLFVALRRA</sequence>
<accession>A0A087T7A4</accession>
<proteinExistence type="predicted"/>
<feature type="non-terminal residue" evidence="1">
    <location>
        <position position="129"/>
    </location>
</feature>
<dbReference type="Proteomes" id="UP000054359">
    <property type="component" value="Unassembled WGS sequence"/>
</dbReference>
<keyword evidence="2" id="KW-1185">Reference proteome</keyword>
<protein>
    <submittedName>
        <fullName evidence="1">Uncharacterized protein</fullName>
    </submittedName>
</protein>
<reference evidence="1 2" key="1">
    <citation type="submission" date="2013-11" db="EMBL/GenBank/DDBJ databases">
        <title>Genome sequencing of Stegodyphus mimosarum.</title>
        <authorList>
            <person name="Bechsgaard J."/>
        </authorList>
    </citation>
    <scope>NUCLEOTIDE SEQUENCE [LARGE SCALE GENOMIC DNA]</scope>
</reference>
<evidence type="ECO:0000313" key="2">
    <source>
        <dbReference type="Proteomes" id="UP000054359"/>
    </source>
</evidence>
<dbReference type="OrthoDB" id="10442084at2759"/>